<sequence>MNPQLKRYYIFLGASLVFSIGLQIGLGMLGVPWYFSIGAVMAIFILLPMIMRRRAMSKMGSYGSDSGTGGGGFFGMGSQGNSGGVRYVCLVCNNKHKGGTCPRCGSKMQRADF</sequence>
<dbReference type="Proteomes" id="UP000509771">
    <property type="component" value="Chromosome"/>
</dbReference>
<organism evidence="2 3">
    <name type="scientific">Nitrosopumilus cobalaminigenes</name>
    <dbReference type="NCBI Taxonomy" id="1470066"/>
    <lineage>
        <taxon>Archaea</taxon>
        <taxon>Nitrososphaerota</taxon>
        <taxon>Nitrososphaeria</taxon>
        <taxon>Nitrosopumilales</taxon>
        <taxon>Nitrosopumilaceae</taxon>
        <taxon>Nitrosopumilus</taxon>
    </lineage>
</organism>
<gene>
    <name evidence="2" type="ORF">C5F47_05480</name>
</gene>
<dbReference type="RefSeq" id="WP_179360137.1">
    <property type="nucleotide sequence ID" value="NZ_CP026993.1"/>
</dbReference>
<dbReference type="GeneID" id="56059472"/>
<evidence type="ECO:0000256" key="1">
    <source>
        <dbReference type="SAM" id="Phobius"/>
    </source>
</evidence>
<reference evidence="2 3" key="1">
    <citation type="submission" date="2018-02" db="EMBL/GenBank/DDBJ databases">
        <title>Complete genome of Nitrosopumilus cobalaminigenes HCA1.</title>
        <authorList>
            <person name="Qin W."/>
            <person name="Zheng Y."/>
            <person name="Stahl D.A."/>
        </authorList>
    </citation>
    <scope>NUCLEOTIDE SEQUENCE [LARGE SCALE GENOMIC DNA]</scope>
    <source>
        <strain evidence="2 3">HCA1</strain>
    </source>
</reference>
<keyword evidence="3" id="KW-1185">Reference proteome</keyword>
<evidence type="ECO:0000313" key="3">
    <source>
        <dbReference type="Proteomes" id="UP000509771"/>
    </source>
</evidence>
<keyword evidence="1" id="KW-1133">Transmembrane helix</keyword>
<name>A0A7D5QXM6_9ARCH</name>
<dbReference type="KEGG" id="ncl:C5F47_05480"/>
<evidence type="ECO:0000313" key="2">
    <source>
        <dbReference type="EMBL" id="QLH03036.1"/>
    </source>
</evidence>
<dbReference type="AlphaFoldDB" id="A0A7D5QXM6"/>
<proteinExistence type="predicted"/>
<feature type="transmembrane region" description="Helical" evidence="1">
    <location>
        <begin position="7"/>
        <end position="26"/>
    </location>
</feature>
<feature type="transmembrane region" description="Helical" evidence="1">
    <location>
        <begin position="32"/>
        <end position="51"/>
    </location>
</feature>
<protein>
    <submittedName>
        <fullName evidence="2">Uncharacterized protein</fullName>
    </submittedName>
</protein>
<dbReference type="OrthoDB" id="11049at2157"/>
<dbReference type="EMBL" id="CP026993">
    <property type="protein sequence ID" value="QLH03036.1"/>
    <property type="molecule type" value="Genomic_DNA"/>
</dbReference>
<accession>A0A7D5QXM6</accession>
<keyword evidence="1" id="KW-0472">Membrane</keyword>
<keyword evidence="1" id="KW-0812">Transmembrane</keyword>